<evidence type="ECO:0000313" key="2">
    <source>
        <dbReference type="Proteomes" id="UP000242763"/>
    </source>
</evidence>
<accession>A0A1I3T5S7</accession>
<reference evidence="2" key="1">
    <citation type="submission" date="2016-10" db="EMBL/GenBank/DDBJ databases">
        <authorList>
            <person name="Varghese N."/>
            <person name="Submissions S."/>
        </authorList>
    </citation>
    <scope>NUCLEOTIDE SEQUENCE [LARGE SCALE GENOMIC DNA]</scope>
    <source>
        <strain evidence="2">DSM 21857</strain>
    </source>
</reference>
<evidence type="ECO:0000313" key="1">
    <source>
        <dbReference type="EMBL" id="SFJ65943.1"/>
    </source>
</evidence>
<dbReference type="STRING" id="1121003.SAMN03080618_03572"/>
<organism evidence="1 2">
    <name type="scientific">Aquamicrobium aerolatum DSM 21857</name>
    <dbReference type="NCBI Taxonomy" id="1121003"/>
    <lineage>
        <taxon>Bacteria</taxon>
        <taxon>Pseudomonadati</taxon>
        <taxon>Pseudomonadota</taxon>
        <taxon>Alphaproteobacteria</taxon>
        <taxon>Hyphomicrobiales</taxon>
        <taxon>Phyllobacteriaceae</taxon>
        <taxon>Aerobium</taxon>
    </lineage>
</organism>
<protein>
    <submittedName>
        <fullName evidence="1">Uncharacterized protein</fullName>
    </submittedName>
</protein>
<name>A0A1I3T5S7_9HYPH</name>
<dbReference type="RefSeq" id="WP_091525185.1">
    <property type="nucleotide sequence ID" value="NZ_FORF01000044.1"/>
</dbReference>
<dbReference type="AlphaFoldDB" id="A0A1I3T5S7"/>
<proteinExistence type="predicted"/>
<gene>
    <name evidence="1" type="ORF">SAMN03080618_03572</name>
</gene>
<sequence length="86" mass="9717">MELRTQRSSVTFTSDFFLHGFAKAQPPGEYRIESDEEQLDGLTFIAFRRIATYIHLPAMTTGRLASQIIEIDPADLEKALAKDRAT</sequence>
<dbReference type="OrthoDB" id="8378722at2"/>
<dbReference type="EMBL" id="FORF01000044">
    <property type="protein sequence ID" value="SFJ65943.1"/>
    <property type="molecule type" value="Genomic_DNA"/>
</dbReference>
<keyword evidence="2" id="KW-1185">Reference proteome</keyword>
<dbReference type="Proteomes" id="UP000242763">
    <property type="component" value="Unassembled WGS sequence"/>
</dbReference>